<dbReference type="AlphaFoldDB" id="A0A1S4F4I8"/>
<keyword evidence="6" id="KW-0675">Receptor</keyword>
<dbReference type="InterPro" id="IPR052192">
    <property type="entry name" value="Insect_Ionotropic_Sensory_Rcpt"/>
</dbReference>
<dbReference type="InterPro" id="IPR056198">
    <property type="entry name" value="LBD_receptor"/>
</dbReference>
<keyword evidence="5" id="KW-0472">Membrane</keyword>
<sequence length="621" mass="70570">MIFVFILSALANGYVIVPYPKTSEVLLTKATAKVLSDSFSQYVDTVFVTVLLQRNRVNLIGKILTHIDEPLPVAIQTVPQRTSLAFKQRYNLILLDSWLSLGRLQSFLTSKQFDFTGTYLMVVTSYNTDCTSLADAILELTSNKFIYDVNVLFRKNESVIMKTYFPYGRPDRTRGHIARWNTYDLQGFINDRPHYPKKLENFYGSPLRVALFESVPFMKLIRNSNNRIIDYAGIDGHLLNRISRRLNMTITPVEPPLNEKWGTLEPDGTATGAIAMVMKGTANMTITFFGNNPLRQKFLAPSMSYYQSSLVLIVSPGSEYGTFEKLLLPFQLTLWIGFIIVFINALLIIAILQNFPLVVQRFVFGRRNKNPILNFYLATLGYPVDPPPTRNFSRFLLSLWIFGTFILRTAYQQEMFGFLHRPLNRSTVSGWDQFVSSGYHIFTAPTAEYLFDDAHAKIKSSISVLPSSDNTTILEAIRYGRARGACISYPELIAYLNQQALLDGGPFYQQFSERLYSYPIHVFFRKNSPLVKSFDEQIQPLVTHGYIQHWAHSILNRNLLRGIEARARQALTAQPLTLDMLAGVFGLYVSGLACAGLAFMAENSSANYRWATVLLTAFRKN</sequence>
<evidence type="ECO:0000256" key="1">
    <source>
        <dbReference type="ARBA" id="ARBA00004651"/>
    </source>
</evidence>
<evidence type="ECO:0000313" key="9">
    <source>
        <dbReference type="EnsemblMetazoa" id="AAEL003340-PA"/>
    </source>
</evidence>
<keyword evidence="3" id="KW-0812">Transmembrane</keyword>
<evidence type="ECO:0000256" key="2">
    <source>
        <dbReference type="ARBA" id="ARBA00022475"/>
    </source>
</evidence>
<dbReference type="Proteomes" id="UP000008820">
    <property type="component" value="Chromosome 1"/>
</dbReference>
<evidence type="ECO:0000256" key="4">
    <source>
        <dbReference type="ARBA" id="ARBA00022989"/>
    </source>
</evidence>
<evidence type="ECO:0000256" key="7">
    <source>
        <dbReference type="ARBA" id="ARBA00023180"/>
    </source>
</evidence>
<keyword evidence="4" id="KW-1133">Transmembrane helix</keyword>
<dbReference type="EnsemblMetazoa" id="AAEL003340-RA">
    <property type="protein sequence ID" value="AAEL003340-PA"/>
    <property type="gene ID" value="AAEL003340"/>
</dbReference>
<dbReference type="OrthoDB" id="8050636at2759"/>
<dbReference type="SUPFAM" id="SSF53850">
    <property type="entry name" value="Periplasmic binding protein-like II"/>
    <property type="match status" value="1"/>
</dbReference>
<keyword evidence="2" id="KW-1003">Cell membrane</keyword>
<evidence type="ECO:0000256" key="3">
    <source>
        <dbReference type="ARBA" id="ARBA00022692"/>
    </source>
</evidence>
<dbReference type="GO" id="GO:0005886">
    <property type="term" value="C:plasma membrane"/>
    <property type="evidence" value="ECO:0007669"/>
    <property type="project" value="UniProtKB-SubCell"/>
</dbReference>
<keyword evidence="7" id="KW-0325">Glycoprotein</keyword>
<dbReference type="VEuPathDB" id="VectorBase:AAEL003340"/>
<dbReference type="PANTHER" id="PTHR42643:SF30">
    <property type="entry name" value="IONOTROPIC RECEPTOR 40A-RELATED"/>
    <property type="match status" value="1"/>
</dbReference>
<reference evidence="9 10" key="1">
    <citation type="submission" date="2017-06" db="EMBL/GenBank/DDBJ databases">
        <title>Aedes aegypti genome working group (AGWG) sequencing and assembly.</title>
        <authorList>
            <consortium name="Aedes aegypti Genome Working Group (AGWG)"/>
            <person name="Matthews B.J."/>
        </authorList>
    </citation>
    <scope>NUCLEOTIDE SEQUENCE [LARGE SCALE GENOMIC DNA]</scope>
    <source>
        <strain evidence="9 10">LVP_AGWG</strain>
    </source>
</reference>
<comment type="subcellular location">
    <subcellularLocation>
        <location evidence="1">Cell membrane</location>
        <topology evidence="1">Multi-pass membrane protein</topology>
    </subcellularLocation>
</comment>
<dbReference type="Gene3D" id="1.10.287.70">
    <property type="match status" value="1"/>
</dbReference>
<evidence type="ECO:0000256" key="6">
    <source>
        <dbReference type="ARBA" id="ARBA00023170"/>
    </source>
</evidence>
<evidence type="ECO:0000259" key="8">
    <source>
        <dbReference type="Pfam" id="PF24061"/>
    </source>
</evidence>
<protein>
    <recommendedName>
        <fullName evidence="8">Putative ionotropic receptor ligand binding domain-containing protein</fullName>
    </recommendedName>
</protein>
<feature type="domain" description="Putative ionotropic receptor ligand binding" evidence="8">
    <location>
        <begin position="26"/>
        <end position="201"/>
    </location>
</feature>
<keyword evidence="10" id="KW-1185">Reference proteome</keyword>
<evidence type="ECO:0000313" key="10">
    <source>
        <dbReference type="Proteomes" id="UP000008820"/>
    </source>
</evidence>
<proteinExistence type="predicted"/>
<dbReference type="Pfam" id="PF24061">
    <property type="entry name" value="LBD_receptor"/>
    <property type="match status" value="1"/>
</dbReference>
<reference evidence="9" key="2">
    <citation type="submission" date="2020-05" db="UniProtKB">
        <authorList>
            <consortium name="EnsemblMetazoa"/>
        </authorList>
    </citation>
    <scope>IDENTIFICATION</scope>
    <source>
        <strain evidence="9">LVP_AGWG</strain>
    </source>
</reference>
<dbReference type="PANTHER" id="PTHR42643">
    <property type="entry name" value="IONOTROPIC RECEPTOR 20A-RELATED"/>
    <property type="match status" value="1"/>
</dbReference>
<organism evidence="9 10">
    <name type="scientific">Aedes aegypti</name>
    <name type="common">Yellowfever mosquito</name>
    <name type="synonym">Culex aegypti</name>
    <dbReference type="NCBI Taxonomy" id="7159"/>
    <lineage>
        <taxon>Eukaryota</taxon>
        <taxon>Metazoa</taxon>
        <taxon>Ecdysozoa</taxon>
        <taxon>Arthropoda</taxon>
        <taxon>Hexapoda</taxon>
        <taxon>Insecta</taxon>
        <taxon>Pterygota</taxon>
        <taxon>Neoptera</taxon>
        <taxon>Endopterygota</taxon>
        <taxon>Diptera</taxon>
        <taxon>Nematocera</taxon>
        <taxon>Culicoidea</taxon>
        <taxon>Culicidae</taxon>
        <taxon>Culicinae</taxon>
        <taxon>Aedini</taxon>
        <taxon>Aedes</taxon>
        <taxon>Stegomyia</taxon>
    </lineage>
</organism>
<dbReference type="Gene3D" id="3.40.190.10">
    <property type="entry name" value="Periplasmic binding protein-like II"/>
    <property type="match status" value="1"/>
</dbReference>
<accession>A0A1S4F4I8</accession>
<gene>
    <name evidence="9" type="primary">5577926</name>
</gene>
<dbReference type="InParanoid" id="A0A1S4F4I8"/>
<evidence type="ECO:0000256" key="5">
    <source>
        <dbReference type="ARBA" id="ARBA00023136"/>
    </source>
</evidence>
<name>A0A1S4F4I8_AEDAE</name>